<dbReference type="SUPFAM" id="SSF58104">
    <property type="entry name" value="Methyl-accepting chemotaxis protein (MCP) signaling domain"/>
    <property type="match status" value="1"/>
</dbReference>
<dbReference type="Pfam" id="PF00015">
    <property type="entry name" value="MCPsignal"/>
    <property type="match status" value="1"/>
</dbReference>
<dbReference type="GO" id="GO:0005886">
    <property type="term" value="C:plasma membrane"/>
    <property type="evidence" value="ECO:0007669"/>
    <property type="project" value="UniProtKB-SubCell"/>
</dbReference>
<feature type="domain" description="Methyl-accepting transducer" evidence="12">
    <location>
        <begin position="368"/>
        <end position="604"/>
    </location>
</feature>
<dbReference type="InterPro" id="IPR033479">
    <property type="entry name" value="dCache_1"/>
</dbReference>
<keyword evidence="5 11" id="KW-0812">Transmembrane</keyword>
<evidence type="ECO:0000256" key="1">
    <source>
        <dbReference type="ARBA" id="ARBA00004651"/>
    </source>
</evidence>
<keyword evidence="3" id="KW-0488">Methylation</keyword>
<evidence type="ECO:0000256" key="11">
    <source>
        <dbReference type="SAM" id="Phobius"/>
    </source>
</evidence>
<dbReference type="Pfam" id="PF00672">
    <property type="entry name" value="HAMP"/>
    <property type="match status" value="1"/>
</dbReference>
<dbReference type="Gene3D" id="1.10.287.950">
    <property type="entry name" value="Methyl-accepting chemotaxis protein"/>
    <property type="match status" value="1"/>
</dbReference>
<dbReference type="Gene3D" id="3.30.450.20">
    <property type="entry name" value="PAS domain"/>
    <property type="match status" value="1"/>
</dbReference>
<dbReference type="CDD" id="cd12912">
    <property type="entry name" value="PDC2_MCP_like"/>
    <property type="match status" value="1"/>
</dbReference>
<dbReference type="PROSITE" id="PS50885">
    <property type="entry name" value="HAMP"/>
    <property type="match status" value="1"/>
</dbReference>
<dbReference type="EMBL" id="CP014782">
    <property type="protein sequence ID" value="AQS40122.1"/>
    <property type="molecule type" value="Genomic_DNA"/>
</dbReference>
<dbReference type="RefSeq" id="WP_077754950.1">
    <property type="nucleotide sequence ID" value="NZ_CP014782.1"/>
</dbReference>
<sequence>MLKLNIRRKVVLTTLASVVLSILIISVYSLSTSRSIILESTLDRELPAVLGEVANDIDAQLLMPITIAKVMANNVDYQQIIRSGDKPDSHQKIINYLNNIQQKFGTIAAFLVSSESGRYFTQNGVFKTISKSDPKDQWFYNFMASGKDYDLSLDIDESNQTPTLFINYLMKVDGKPNAVAGVGLSLASLATSIKQYQIGTNGIVFLTDELGIIKLHPDTGNIGKNIKNLGDIDTSSLLQKQAFSTTEYQDSGTDMLVASRYLPEIGWYLVAQVPRDEIFGPLNRATWSVAVMGLIIAILFMVISAWLINRLISPFGELANMLEAIGDGEGDLTIRLDESRHDEVGNMARGYNKFVSYLSSTLRSVSATGNDLYEAVERIDNQAKHMEGDITDQVSKIEQIATAIHQMGMTAEEIAGSANNAAENAQVAEEAVVQGNMSVQKTISSVSTMSEQLLNTSQTISQLAEDANSIDTVLEVIRAVSEQTNLLALNAAIEAARAGEQGRGFAVVADEVRTLASRSHASTEEIKGIIEKLQAKTHEAVEAIERSTELSSDSQAEATISGEHLQSISENIKVMNEMSVQIATATGEQSNVVGEINPHVTAIADISSTSSQVVQQTSVDCSDLREMAVQLNELVARFKI</sequence>
<accession>A0A1S6HXA7</accession>
<evidence type="ECO:0000256" key="3">
    <source>
        <dbReference type="ARBA" id="ARBA00022481"/>
    </source>
</evidence>
<evidence type="ECO:0000256" key="6">
    <source>
        <dbReference type="ARBA" id="ARBA00022989"/>
    </source>
</evidence>
<feature type="domain" description="HAMP" evidence="13">
    <location>
        <begin position="309"/>
        <end position="363"/>
    </location>
</feature>
<evidence type="ECO:0000259" key="13">
    <source>
        <dbReference type="PROSITE" id="PS50885"/>
    </source>
</evidence>
<comment type="similarity">
    <text evidence="9">Belongs to the methyl-accepting chemotaxis (MCP) protein family.</text>
</comment>
<evidence type="ECO:0000313" key="15">
    <source>
        <dbReference type="Proteomes" id="UP000189545"/>
    </source>
</evidence>
<keyword evidence="15" id="KW-1185">Reference proteome</keyword>
<dbReference type="CDD" id="cd11386">
    <property type="entry name" value="MCP_signal"/>
    <property type="match status" value="1"/>
</dbReference>
<dbReference type="Proteomes" id="UP000189545">
    <property type="component" value="Chromosome"/>
</dbReference>
<organism evidence="14 15">
    <name type="scientific">Shewanella psychrophila</name>
    <dbReference type="NCBI Taxonomy" id="225848"/>
    <lineage>
        <taxon>Bacteria</taxon>
        <taxon>Pseudomonadati</taxon>
        <taxon>Pseudomonadota</taxon>
        <taxon>Gammaproteobacteria</taxon>
        <taxon>Alteromonadales</taxon>
        <taxon>Shewanellaceae</taxon>
        <taxon>Shewanella</taxon>
    </lineage>
</organism>
<keyword evidence="4" id="KW-0145">Chemotaxis</keyword>
<dbReference type="FunFam" id="1.10.287.950:FF:000001">
    <property type="entry name" value="Methyl-accepting chemotaxis sensory transducer"/>
    <property type="match status" value="1"/>
</dbReference>
<dbReference type="AlphaFoldDB" id="A0A1S6HXA7"/>
<evidence type="ECO:0000313" key="14">
    <source>
        <dbReference type="EMBL" id="AQS40122.1"/>
    </source>
</evidence>
<dbReference type="GO" id="GO:0007165">
    <property type="term" value="P:signal transduction"/>
    <property type="evidence" value="ECO:0007669"/>
    <property type="project" value="UniProtKB-KW"/>
</dbReference>
<dbReference type="GO" id="GO:0004888">
    <property type="term" value="F:transmembrane signaling receptor activity"/>
    <property type="evidence" value="ECO:0007669"/>
    <property type="project" value="InterPro"/>
</dbReference>
<dbReference type="STRING" id="225848.Sps_05044"/>
<evidence type="ECO:0000259" key="12">
    <source>
        <dbReference type="PROSITE" id="PS50111"/>
    </source>
</evidence>
<keyword evidence="2" id="KW-1003">Cell membrane</keyword>
<dbReference type="OrthoDB" id="2489132at2"/>
<dbReference type="Pfam" id="PF02743">
    <property type="entry name" value="dCache_1"/>
    <property type="match status" value="1"/>
</dbReference>
<evidence type="ECO:0000256" key="8">
    <source>
        <dbReference type="ARBA" id="ARBA00023224"/>
    </source>
</evidence>
<dbReference type="SMART" id="SM00304">
    <property type="entry name" value="HAMP"/>
    <property type="match status" value="1"/>
</dbReference>
<proteinExistence type="inferred from homology"/>
<evidence type="ECO:0000256" key="2">
    <source>
        <dbReference type="ARBA" id="ARBA00022475"/>
    </source>
</evidence>
<dbReference type="SMART" id="SM00283">
    <property type="entry name" value="MA"/>
    <property type="match status" value="1"/>
</dbReference>
<dbReference type="InterPro" id="IPR004090">
    <property type="entry name" value="Chemotax_Me-accpt_rcpt"/>
</dbReference>
<dbReference type="KEGG" id="spsw:Sps_05044"/>
<reference evidence="14 15" key="1">
    <citation type="submission" date="2016-03" db="EMBL/GenBank/DDBJ databases">
        <title>Complete genome sequence of Shewanella psychrophila WP2, a deep sea bacterium isolated from west Pacific sediment.</title>
        <authorList>
            <person name="Xu G."/>
            <person name="Jian H."/>
        </authorList>
    </citation>
    <scope>NUCLEOTIDE SEQUENCE [LARGE SCALE GENOMIC DNA]</scope>
    <source>
        <strain evidence="14 15">WP2</strain>
    </source>
</reference>
<name>A0A1S6HXA7_9GAMM</name>
<dbReference type="CDD" id="cd06225">
    <property type="entry name" value="HAMP"/>
    <property type="match status" value="1"/>
</dbReference>
<evidence type="ECO:0000256" key="9">
    <source>
        <dbReference type="ARBA" id="ARBA00029447"/>
    </source>
</evidence>
<dbReference type="InterPro" id="IPR003660">
    <property type="entry name" value="HAMP_dom"/>
</dbReference>
<evidence type="ECO:0000256" key="7">
    <source>
        <dbReference type="ARBA" id="ARBA00023136"/>
    </source>
</evidence>
<gene>
    <name evidence="14" type="ORF">Sps_05044</name>
</gene>
<evidence type="ECO:0000256" key="4">
    <source>
        <dbReference type="ARBA" id="ARBA00022500"/>
    </source>
</evidence>
<evidence type="ECO:0000256" key="5">
    <source>
        <dbReference type="ARBA" id="ARBA00022692"/>
    </source>
</evidence>
<dbReference type="PRINTS" id="PR00260">
    <property type="entry name" value="CHEMTRNSDUCR"/>
</dbReference>
<evidence type="ECO:0000256" key="10">
    <source>
        <dbReference type="PROSITE-ProRule" id="PRU00284"/>
    </source>
</evidence>
<protein>
    <submittedName>
        <fullName evidence="14">Methyl-accepting chemotaxis sensory transducer with Cache sensor</fullName>
    </submittedName>
</protein>
<dbReference type="PANTHER" id="PTHR32089">
    <property type="entry name" value="METHYL-ACCEPTING CHEMOTAXIS PROTEIN MCPB"/>
    <property type="match status" value="1"/>
</dbReference>
<feature type="transmembrane region" description="Helical" evidence="11">
    <location>
        <begin position="285"/>
        <end position="308"/>
    </location>
</feature>
<keyword evidence="7 11" id="KW-0472">Membrane</keyword>
<dbReference type="InterPro" id="IPR004089">
    <property type="entry name" value="MCPsignal_dom"/>
</dbReference>
<dbReference type="PANTHER" id="PTHR32089:SF39">
    <property type="entry name" value="METHYL-ACCEPTING CHEMOTAXIS PROTEIN HLYB"/>
    <property type="match status" value="1"/>
</dbReference>
<comment type="subcellular location">
    <subcellularLocation>
        <location evidence="1">Cell membrane</location>
        <topology evidence="1">Multi-pass membrane protein</topology>
    </subcellularLocation>
</comment>
<keyword evidence="8 10" id="KW-0807">Transducer</keyword>
<dbReference type="PROSITE" id="PS50111">
    <property type="entry name" value="CHEMOTAXIS_TRANSDUC_2"/>
    <property type="match status" value="1"/>
</dbReference>
<dbReference type="GO" id="GO:0006935">
    <property type="term" value="P:chemotaxis"/>
    <property type="evidence" value="ECO:0007669"/>
    <property type="project" value="UniProtKB-KW"/>
</dbReference>
<keyword evidence="6 11" id="KW-1133">Transmembrane helix</keyword>